<dbReference type="EMBL" id="KI393609">
    <property type="protein sequence ID" value="ERN07907.1"/>
    <property type="molecule type" value="Genomic_DNA"/>
</dbReference>
<dbReference type="SUPFAM" id="SSF52540">
    <property type="entry name" value="P-loop containing nucleoside triphosphate hydrolases"/>
    <property type="match status" value="2"/>
</dbReference>
<dbReference type="SMART" id="SM00490">
    <property type="entry name" value="HELICc"/>
    <property type="match status" value="1"/>
</dbReference>
<dbReference type="InterPro" id="IPR000330">
    <property type="entry name" value="SNF2_N"/>
</dbReference>
<dbReference type="Gene3D" id="3.40.50.10810">
    <property type="entry name" value="Tandem AAA-ATPase domain"/>
    <property type="match status" value="2"/>
</dbReference>
<dbReference type="SUPFAM" id="SSF48371">
    <property type="entry name" value="ARM repeat"/>
    <property type="match status" value="1"/>
</dbReference>
<dbReference type="Proteomes" id="UP000017836">
    <property type="component" value="Unassembled WGS sequence"/>
</dbReference>
<dbReference type="InterPro" id="IPR016024">
    <property type="entry name" value="ARM-type_fold"/>
</dbReference>
<dbReference type="GO" id="GO:0003682">
    <property type="term" value="F:chromatin binding"/>
    <property type="evidence" value="ECO:0000318"/>
    <property type="project" value="GO_Central"/>
</dbReference>
<dbReference type="GO" id="GO:0005524">
    <property type="term" value="F:ATP binding"/>
    <property type="evidence" value="ECO:0007669"/>
    <property type="project" value="InterPro"/>
</dbReference>
<dbReference type="GO" id="GO:0140750">
    <property type="term" value="F:nucleosome array spacer activity"/>
    <property type="evidence" value="ECO:0000318"/>
    <property type="project" value="GO_Central"/>
</dbReference>
<dbReference type="PROSITE" id="PS51194">
    <property type="entry name" value="HELICASE_CTER"/>
    <property type="match status" value="1"/>
</dbReference>
<dbReference type="InterPro" id="IPR011989">
    <property type="entry name" value="ARM-like"/>
</dbReference>
<dbReference type="InterPro" id="IPR044972">
    <property type="entry name" value="Mot1"/>
</dbReference>
<proteinExistence type="predicted"/>
<gene>
    <name evidence="3" type="ORF">AMTR_s00012p00235730</name>
</gene>
<protein>
    <recommendedName>
        <fullName evidence="2">Helicase C-terminal domain-containing protein</fullName>
    </recommendedName>
</protein>
<name>W1PDA0_AMBTC</name>
<dbReference type="STRING" id="13333.W1PDA0"/>
<dbReference type="PANTHER" id="PTHR36498:SF1">
    <property type="entry name" value="TATA-BINDING PROTEIN-ASSOCIATED FACTOR 172"/>
    <property type="match status" value="1"/>
</dbReference>
<dbReference type="PANTHER" id="PTHR36498">
    <property type="entry name" value="TATA-BINDING PROTEIN-ASSOCIATED FACTOR 172"/>
    <property type="match status" value="1"/>
</dbReference>
<dbReference type="Pfam" id="PF00176">
    <property type="entry name" value="SNF2-rel_dom"/>
    <property type="match status" value="2"/>
</dbReference>
<keyword evidence="4" id="KW-1185">Reference proteome</keyword>
<evidence type="ECO:0000313" key="3">
    <source>
        <dbReference type="EMBL" id="ERN07907.1"/>
    </source>
</evidence>
<dbReference type="eggNOG" id="KOG0392">
    <property type="taxonomic scope" value="Eukaryota"/>
</dbReference>
<dbReference type="GO" id="GO:0045944">
    <property type="term" value="P:positive regulation of transcription by RNA polymerase II"/>
    <property type="evidence" value="ECO:0000318"/>
    <property type="project" value="GO_Central"/>
</dbReference>
<sequence>MSTSVMGAVMESAIPLLRDSVSVHARQGAGMLVSLLVQGLGAELVPYAPLLVVNLLGCMSDSDRAVRQSVTHSFAALVPLLPLARDLPSPVGVSETLSRSTEDAHFLEQLLDNSHVNDYKLSFELKVTIRRYQQEGINWLSFLRRFKLHGILCDDMGLGKTLQASAIVASDTVEQRASDNEKDNLLSLIICSSTLVGHWAFEIEKFIDSSIINPLQYVGSAQYRAALLSQFGKYNMRDMSSKITCAVKQLKAEHRLILSGTPIQNNVLELWALFDFLMPGFLGTERQFQATYGKPLLAAKDSKCSAKDAEAGALAMEALHKQDRYCDLSPVQLRLYEQFSSSNARKEIASLMEENEQPSAPEPANPSSKASSHVFQARQYLLKLCSHPLLVLGEKLSDSLLHMVSEAISGGGDITSNLRDLQHSPKLVALKEILEECGIGIETSERRFEIVKAFNLDPTIDVLLLTTHVGGLGLNLTSPDTLVFMEHDLNPTSDHQAMDRAHRLGQRKVVNVHHLIMRSTLEEKVMSLQKFKVSVANAVINAENASLKTMDTSQLLDLFKTSQPSR</sequence>
<dbReference type="CDD" id="cd18793">
    <property type="entry name" value="SF2_C_SNF"/>
    <property type="match status" value="1"/>
</dbReference>
<feature type="domain" description="Helicase C-terminal" evidence="2">
    <location>
        <begin position="376"/>
        <end position="553"/>
    </location>
</feature>
<dbReference type="HOGENOM" id="CLU_000315_17_8_1"/>
<dbReference type="Pfam" id="PF00271">
    <property type="entry name" value="Helicase_C"/>
    <property type="match status" value="1"/>
</dbReference>
<dbReference type="Gramene" id="ERN07907">
    <property type="protein sequence ID" value="ERN07907"/>
    <property type="gene ID" value="AMTR_s00012p00235730"/>
</dbReference>
<dbReference type="InterPro" id="IPR014001">
    <property type="entry name" value="Helicase_ATP-bd"/>
</dbReference>
<dbReference type="InterPro" id="IPR049730">
    <property type="entry name" value="SNF2/RAD54-like_C"/>
</dbReference>
<organism evidence="3 4">
    <name type="scientific">Amborella trichopoda</name>
    <dbReference type="NCBI Taxonomy" id="13333"/>
    <lineage>
        <taxon>Eukaryota</taxon>
        <taxon>Viridiplantae</taxon>
        <taxon>Streptophyta</taxon>
        <taxon>Embryophyta</taxon>
        <taxon>Tracheophyta</taxon>
        <taxon>Spermatophyta</taxon>
        <taxon>Magnoliopsida</taxon>
        <taxon>Amborellales</taxon>
        <taxon>Amborellaceae</taxon>
        <taxon>Amborella</taxon>
    </lineage>
</organism>
<dbReference type="GO" id="GO:0000785">
    <property type="term" value="C:chromatin"/>
    <property type="evidence" value="ECO:0000318"/>
    <property type="project" value="GO_Central"/>
</dbReference>
<dbReference type="Gene3D" id="1.25.10.10">
    <property type="entry name" value="Leucine-rich Repeat Variant"/>
    <property type="match status" value="1"/>
</dbReference>
<evidence type="ECO:0000259" key="2">
    <source>
        <dbReference type="PROSITE" id="PS51194"/>
    </source>
</evidence>
<dbReference type="OMA" id="DLFATHM"/>
<evidence type="ECO:0000256" key="1">
    <source>
        <dbReference type="ARBA" id="ARBA00022801"/>
    </source>
</evidence>
<dbReference type="AlphaFoldDB" id="W1PDA0"/>
<evidence type="ECO:0000313" key="4">
    <source>
        <dbReference type="Proteomes" id="UP000017836"/>
    </source>
</evidence>
<dbReference type="Pfam" id="PF24492">
    <property type="entry name" value="HEAT_ECM29"/>
    <property type="match status" value="1"/>
</dbReference>
<dbReference type="GO" id="GO:0031507">
    <property type="term" value="P:heterochromatin formation"/>
    <property type="evidence" value="ECO:0000318"/>
    <property type="project" value="GO_Central"/>
</dbReference>
<dbReference type="GO" id="GO:0003677">
    <property type="term" value="F:DNA binding"/>
    <property type="evidence" value="ECO:0000318"/>
    <property type="project" value="GO_Central"/>
</dbReference>
<dbReference type="InterPro" id="IPR001650">
    <property type="entry name" value="Helicase_C-like"/>
</dbReference>
<dbReference type="GO" id="GO:0017025">
    <property type="term" value="F:TBP-class protein binding"/>
    <property type="evidence" value="ECO:0007669"/>
    <property type="project" value="InterPro"/>
</dbReference>
<keyword evidence="1" id="KW-0378">Hydrolase</keyword>
<reference evidence="4" key="1">
    <citation type="journal article" date="2013" name="Science">
        <title>The Amborella genome and the evolution of flowering plants.</title>
        <authorList>
            <consortium name="Amborella Genome Project"/>
        </authorList>
    </citation>
    <scope>NUCLEOTIDE SEQUENCE [LARGE SCALE GENOMIC DNA]</scope>
</reference>
<dbReference type="GO" id="GO:0005634">
    <property type="term" value="C:nucleus"/>
    <property type="evidence" value="ECO:0000318"/>
    <property type="project" value="GO_Central"/>
</dbReference>
<dbReference type="InterPro" id="IPR038718">
    <property type="entry name" value="SNF2-like_sf"/>
</dbReference>
<dbReference type="InterPro" id="IPR027417">
    <property type="entry name" value="P-loop_NTPase"/>
</dbReference>
<dbReference type="Gene3D" id="3.40.50.300">
    <property type="entry name" value="P-loop containing nucleotide triphosphate hydrolases"/>
    <property type="match status" value="2"/>
</dbReference>
<accession>W1PDA0</accession>
<dbReference type="InterPro" id="IPR055443">
    <property type="entry name" value="HEAT_ECM29"/>
</dbReference>
<dbReference type="GO" id="GO:0016887">
    <property type="term" value="F:ATP hydrolysis activity"/>
    <property type="evidence" value="ECO:0007669"/>
    <property type="project" value="InterPro"/>
</dbReference>
<dbReference type="SMART" id="SM00487">
    <property type="entry name" value="DEXDc"/>
    <property type="match status" value="1"/>
</dbReference>